<feature type="transmembrane region" description="Helical" evidence="9">
    <location>
        <begin position="171"/>
        <end position="194"/>
    </location>
</feature>
<reference evidence="11 12" key="1">
    <citation type="submission" date="2023-04" db="EMBL/GenBank/DDBJ databases">
        <title>Forest soil microbial communities from Buena Vista Peninsula, Colon Province, Panama.</title>
        <authorList>
            <person name="Bouskill N."/>
        </authorList>
    </citation>
    <scope>NUCLEOTIDE SEQUENCE [LARGE SCALE GENOMIC DNA]</scope>
    <source>
        <strain evidence="11 12">CFH S0262</strain>
    </source>
</reference>
<sequence length="427" mass="44959">MRTGTGAGRSEDVGLSAPLRTVLSVKSETADRIRRRSWTVGAVTLSVFCSLGTFTLASQSGSTPGWNHGLGFVLALVAAVALTRRHQYPWQVLVICLAAPLVFETDATAALIALFAVTRVARGFQLAGAALAVFVACAVSLTYDAHRLREYSVLTMETADPETGMVEQYDVALWIPLLVAAVLVGLVLLLALWVRTRGQLVEAEQSRDAATEQTDAIRDEMIRSEERTRIARDMHDTLAASLSRISLFAGALQVNAAESPEKVANSAAQIRATAHEALDDLKGIVGVLRGTGGPQEGVGHQGIDAVPGLVQAARAAGMHCTLGTDLAPGDVGMLAGHVCYRVVQEALTNAQKYASDQVVAIAVTGAPESGISITMRNLLSTKPAQVGVGSRTGLLGLAEQARDIGGKFEAGHLSGEFIVNCWVPWSG</sequence>
<evidence type="ECO:0000256" key="6">
    <source>
        <dbReference type="ARBA" id="ARBA00022777"/>
    </source>
</evidence>
<gene>
    <name evidence="11" type="ORF">M2280_004905</name>
</gene>
<dbReference type="Pfam" id="PF07730">
    <property type="entry name" value="HisKA_3"/>
    <property type="match status" value="1"/>
</dbReference>
<evidence type="ECO:0000256" key="8">
    <source>
        <dbReference type="ARBA" id="ARBA00023012"/>
    </source>
</evidence>
<feature type="domain" description="Signal transduction histidine kinase subgroup 3 dimerisation and phosphoacceptor" evidence="10">
    <location>
        <begin position="226"/>
        <end position="290"/>
    </location>
</feature>
<keyword evidence="9" id="KW-1133">Transmembrane helix</keyword>
<name>A0ABT6MH60_9NOCA</name>
<keyword evidence="9" id="KW-0812">Transmembrane</keyword>
<keyword evidence="9" id="KW-0472">Membrane</keyword>
<evidence type="ECO:0000256" key="2">
    <source>
        <dbReference type="ARBA" id="ARBA00012438"/>
    </source>
</evidence>
<dbReference type="Gene3D" id="3.30.565.10">
    <property type="entry name" value="Histidine kinase-like ATPase, C-terminal domain"/>
    <property type="match status" value="1"/>
</dbReference>
<keyword evidence="4" id="KW-0808">Transferase</keyword>
<evidence type="ECO:0000259" key="10">
    <source>
        <dbReference type="Pfam" id="PF07730"/>
    </source>
</evidence>
<evidence type="ECO:0000313" key="12">
    <source>
        <dbReference type="Proteomes" id="UP001160334"/>
    </source>
</evidence>
<comment type="catalytic activity">
    <reaction evidence="1">
        <text>ATP + protein L-histidine = ADP + protein N-phospho-L-histidine.</text>
        <dbReference type="EC" id="2.7.13.3"/>
    </reaction>
</comment>
<feature type="transmembrane region" description="Helical" evidence="9">
    <location>
        <begin position="90"/>
        <end position="117"/>
    </location>
</feature>
<comment type="caution">
    <text evidence="11">The sequence shown here is derived from an EMBL/GenBank/DDBJ whole genome shotgun (WGS) entry which is preliminary data.</text>
</comment>
<keyword evidence="6 11" id="KW-0418">Kinase</keyword>
<evidence type="ECO:0000256" key="1">
    <source>
        <dbReference type="ARBA" id="ARBA00000085"/>
    </source>
</evidence>
<evidence type="ECO:0000313" key="11">
    <source>
        <dbReference type="EMBL" id="MDH6283654.1"/>
    </source>
</evidence>
<dbReference type="InterPro" id="IPR050482">
    <property type="entry name" value="Sensor_HK_TwoCompSys"/>
</dbReference>
<evidence type="ECO:0000256" key="5">
    <source>
        <dbReference type="ARBA" id="ARBA00022741"/>
    </source>
</evidence>
<keyword evidence="8" id="KW-0902">Two-component regulatory system</keyword>
<dbReference type="InterPro" id="IPR011712">
    <property type="entry name" value="Sig_transdc_His_kin_sub3_dim/P"/>
</dbReference>
<evidence type="ECO:0000256" key="9">
    <source>
        <dbReference type="SAM" id="Phobius"/>
    </source>
</evidence>
<dbReference type="EMBL" id="JARXVC010000015">
    <property type="protein sequence ID" value="MDH6283654.1"/>
    <property type="molecule type" value="Genomic_DNA"/>
</dbReference>
<feature type="transmembrane region" description="Helical" evidence="9">
    <location>
        <begin position="38"/>
        <end position="59"/>
    </location>
</feature>
<feature type="transmembrane region" description="Helical" evidence="9">
    <location>
        <begin position="123"/>
        <end position="143"/>
    </location>
</feature>
<dbReference type="PANTHER" id="PTHR24421">
    <property type="entry name" value="NITRATE/NITRITE SENSOR PROTEIN NARX-RELATED"/>
    <property type="match status" value="1"/>
</dbReference>
<evidence type="ECO:0000256" key="7">
    <source>
        <dbReference type="ARBA" id="ARBA00022840"/>
    </source>
</evidence>
<proteinExistence type="predicted"/>
<dbReference type="Proteomes" id="UP001160334">
    <property type="component" value="Unassembled WGS sequence"/>
</dbReference>
<keyword evidence="12" id="KW-1185">Reference proteome</keyword>
<dbReference type="EC" id="2.7.13.3" evidence="2"/>
<organism evidence="11 12">
    <name type="scientific">Prescottella agglutinans</name>
    <dbReference type="NCBI Taxonomy" id="1644129"/>
    <lineage>
        <taxon>Bacteria</taxon>
        <taxon>Bacillati</taxon>
        <taxon>Actinomycetota</taxon>
        <taxon>Actinomycetes</taxon>
        <taxon>Mycobacteriales</taxon>
        <taxon>Nocardiaceae</taxon>
        <taxon>Prescottella</taxon>
    </lineage>
</organism>
<evidence type="ECO:0000256" key="4">
    <source>
        <dbReference type="ARBA" id="ARBA00022679"/>
    </source>
</evidence>
<dbReference type="PANTHER" id="PTHR24421:SF10">
    <property type="entry name" value="NITRATE_NITRITE SENSOR PROTEIN NARQ"/>
    <property type="match status" value="1"/>
</dbReference>
<keyword evidence="7" id="KW-0067">ATP-binding</keyword>
<dbReference type="GO" id="GO:0016301">
    <property type="term" value="F:kinase activity"/>
    <property type="evidence" value="ECO:0007669"/>
    <property type="project" value="UniProtKB-KW"/>
</dbReference>
<keyword evidence="5" id="KW-0547">Nucleotide-binding</keyword>
<protein>
    <recommendedName>
        <fullName evidence="2">histidine kinase</fullName>
        <ecNumber evidence="2">2.7.13.3</ecNumber>
    </recommendedName>
</protein>
<dbReference type="Gene3D" id="1.20.5.1930">
    <property type="match status" value="1"/>
</dbReference>
<evidence type="ECO:0000256" key="3">
    <source>
        <dbReference type="ARBA" id="ARBA00022553"/>
    </source>
</evidence>
<feature type="transmembrane region" description="Helical" evidence="9">
    <location>
        <begin position="65"/>
        <end position="83"/>
    </location>
</feature>
<keyword evidence="3" id="KW-0597">Phosphoprotein</keyword>
<accession>A0ABT6MH60</accession>
<dbReference type="InterPro" id="IPR036890">
    <property type="entry name" value="HATPase_C_sf"/>
</dbReference>